<keyword evidence="2" id="KW-0547">Nucleotide-binding</keyword>
<accession>A0A229NUS8</accession>
<proteinExistence type="predicted"/>
<dbReference type="AlphaFoldDB" id="A0A229NUS8"/>
<protein>
    <recommendedName>
        <fullName evidence="4">ABC transporter domain-containing protein</fullName>
    </recommendedName>
</protein>
<dbReference type="Gene3D" id="3.40.50.300">
    <property type="entry name" value="P-loop containing nucleotide triphosphate hydrolases"/>
    <property type="match status" value="1"/>
</dbReference>
<keyword evidence="6" id="KW-1185">Reference proteome</keyword>
<dbReference type="PANTHER" id="PTHR42939">
    <property type="entry name" value="ABC TRANSPORTER ATP-BINDING PROTEIN ALBC-RELATED"/>
    <property type="match status" value="1"/>
</dbReference>
<keyword evidence="1" id="KW-0813">Transport</keyword>
<dbReference type="InterPro" id="IPR027417">
    <property type="entry name" value="P-loop_NTPase"/>
</dbReference>
<dbReference type="OrthoDB" id="2290519at2"/>
<comment type="caution">
    <text evidence="5">The sequence shown here is derived from an EMBL/GenBank/DDBJ whole genome shotgun (WGS) entry which is preliminary data.</text>
</comment>
<evidence type="ECO:0000256" key="3">
    <source>
        <dbReference type="ARBA" id="ARBA00022840"/>
    </source>
</evidence>
<dbReference type="Pfam" id="PF00005">
    <property type="entry name" value="ABC_tran"/>
    <property type="match status" value="1"/>
</dbReference>
<reference evidence="5 6" key="1">
    <citation type="submission" date="2017-07" db="EMBL/GenBank/DDBJ databases">
        <title>Paenibacillus herberti R33 genome sequencing and assembly.</title>
        <authorList>
            <person name="Su W."/>
        </authorList>
    </citation>
    <scope>NUCLEOTIDE SEQUENCE [LARGE SCALE GENOMIC DNA]</scope>
    <source>
        <strain evidence="5 6">R33</strain>
    </source>
</reference>
<keyword evidence="3" id="KW-0067">ATP-binding</keyword>
<dbReference type="RefSeq" id="WP_089526284.1">
    <property type="nucleotide sequence ID" value="NZ_NMUQ01000003.1"/>
</dbReference>
<evidence type="ECO:0000313" key="5">
    <source>
        <dbReference type="EMBL" id="OXM13580.1"/>
    </source>
</evidence>
<dbReference type="InterPro" id="IPR051782">
    <property type="entry name" value="ABC_Transporter_VariousFunc"/>
</dbReference>
<gene>
    <name evidence="5" type="ORF">CGZ75_21340</name>
</gene>
<evidence type="ECO:0000256" key="1">
    <source>
        <dbReference type="ARBA" id="ARBA00022448"/>
    </source>
</evidence>
<organism evidence="5 6">
    <name type="scientific">Paenibacillus herberti</name>
    <dbReference type="NCBI Taxonomy" id="1619309"/>
    <lineage>
        <taxon>Bacteria</taxon>
        <taxon>Bacillati</taxon>
        <taxon>Bacillota</taxon>
        <taxon>Bacilli</taxon>
        <taxon>Bacillales</taxon>
        <taxon>Paenibacillaceae</taxon>
        <taxon>Paenibacillus</taxon>
    </lineage>
</organism>
<evidence type="ECO:0000256" key="2">
    <source>
        <dbReference type="ARBA" id="ARBA00022741"/>
    </source>
</evidence>
<dbReference type="Proteomes" id="UP000215145">
    <property type="component" value="Unassembled WGS sequence"/>
</dbReference>
<dbReference type="PANTHER" id="PTHR42939:SF1">
    <property type="entry name" value="ABC TRANSPORTER ATP-BINDING PROTEIN ALBC-RELATED"/>
    <property type="match status" value="1"/>
</dbReference>
<evidence type="ECO:0000259" key="4">
    <source>
        <dbReference type="Pfam" id="PF00005"/>
    </source>
</evidence>
<feature type="domain" description="ABC transporter" evidence="4">
    <location>
        <begin position="22"/>
        <end position="152"/>
    </location>
</feature>
<name>A0A229NUS8_9BACL</name>
<dbReference type="GO" id="GO:0016887">
    <property type="term" value="F:ATP hydrolysis activity"/>
    <property type="evidence" value="ECO:0007669"/>
    <property type="project" value="InterPro"/>
</dbReference>
<dbReference type="EMBL" id="NMUQ01000003">
    <property type="protein sequence ID" value="OXM13580.1"/>
    <property type="molecule type" value="Genomic_DNA"/>
</dbReference>
<sequence length="159" mass="18216">MNQSPLLLLRDVGKRYGDRDILSSVSLRLQEGEIVFIRGGNGSGKSTLLKLAAGLVPLDSGTRSIQPSKMISYTPDRLPKLKMTSDEYLTHMGRISGMNKQPLQDRIKELHEWFDLPYRSKTHLSHYSKGMLQKTNLMQAILRQPDLLLLDEHFLRTRR</sequence>
<dbReference type="GO" id="GO:0005524">
    <property type="term" value="F:ATP binding"/>
    <property type="evidence" value="ECO:0007669"/>
    <property type="project" value="UniProtKB-KW"/>
</dbReference>
<dbReference type="SUPFAM" id="SSF52540">
    <property type="entry name" value="P-loop containing nucleoside triphosphate hydrolases"/>
    <property type="match status" value="1"/>
</dbReference>
<evidence type="ECO:0000313" key="6">
    <source>
        <dbReference type="Proteomes" id="UP000215145"/>
    </source>
</evidence>
<dbReference type="InterPro" id="IPR003439">
    <property type="entry name" value="ABC_transporter-like_ATP-bd"/>
</dbReference>